<sequence length="159" mass="17961">MPRRWSRVLFPQLHLHALAVGGKGLYEVGVFRCLVSGNLTVAKIDYILPAIYMVEKILYLLGINILTISNKHILSRFRTIVEADTATNTSFSNILCGDVALAVHLRCKTKAVFGVGFNAPSTSFPLYDKSHLLIVSKEKMTNPVMSEWLYRPKWDLFTF</sequence>
<accession>Q6AMG1</accession>
<reference evidence="2" key="1">
    <citation type="journal article" date="2004" name="Environ. Microbiol.">
        <title>The genome of Desulfotalea psychrophila, a sulfate-reducing bacterium from permanently cold Arctic sediments.</title>
        <authorList>
            <person name="Rabus R."/>
            <person name="Ruepp A."/>
            <person name="Frickey T."/>
            <person name="Rattei T."/>
            <person name="Fartmann B."/>
            <person name="Stark M."/>
            <person name="Bauer M."/>
            <person name="Zibat A."/>
            <person name="Lombardot T."/>
            <person name="Becker I."/>
            <person name="Amann J."/>
            <person name="Gellner K."/>
            <person name="Teeling H."/>
            <person name="Leuschner W.D."/>
            <person name="Gloeckner F.-O."/>
            <person name="Lupas A.N."/>
            <person name="Amann R."/>
            <person name="Klenk H.-P."/>
        </authorList>
    </citation>
    <scope>NUCLEOTIDE SEQUENCE [LARGE SCALE GENOMIC DNA]</scope>
    <source>
        <strain evidence="2">DSM 12343 / LSv54</strain>
    </source>
</reference>
<protein>
    <submittedName>
        <fullName evidence="1">Uncharacterized protein</fullName>
    </submittedName>
</protein>
<keyword evidence="2" id="KW-1185">Reference proteome</keyword>
<dbReference type="EMBL" id="CR522870">
    <property type="protein sequence ID" value="CAG36464.1"/>
    <property type="molecule type" value="Genomic_DNA"/>
</dbReference>
<evidence type="ECO:0000313" key="1">
    <source>
        <dbReference type="EMBL" id="CAG36464.1"/>
    </source>
</evidence>
<dbReference type="AlphaFoldDB" id="Q6AMG1"/>
<dbReference type="Proteomes" id="UP000000602">
    <property type="component" value="Chromosome"/>
</dbReference>
<dbReference type="KEGG" id="dps:DP1735"/>
<organism evidence="1 2">
    <name type="scientific">Desulfotalea psychrophila (strain LSv54 / DSM 12343)</name>
    <dbReference type="NCBI Taxonomy" id="177439"/>
    <lineage>
        <taxon>Bacteria</taxon>
        <taxon>Pseudomonadati</taxon>
        <taxon>Thermodesulfobacteriota</taxon>
        <taxon>Desulfobulbia</taxon>
        <taxon>Desulfobulbales</taxon>
        <taxon>Desulfocapsaceae</taxon>
        <taxon>Desulfotalea</taxon>
    </lineage>
</organism>
<gene>
    <name evidence="1" type="ordered locus">DP1735</name>
</gene>
<proteinExistence type="predicted"/>
<evidence type="ECO:0000313" key="2">
    <source>
        <dbReference type="Proteomes" id="UP000000602"/>
    </source>
</evidence>
<name>Q6AMG1_DESPS</name>
<dbReference type="HOGENOM" id="CLU_1658022_0_0_7"/>